<dbReference type="InParanoid" id="A0A059D9I5"/>
<reference evidence="1" key="1">
    <citation type="submission" date="2013-07" db="EMBL/GenBank/DDBJ databases">
        <title>The genome of Eucalyptus grandis.</title>
        <authorList>
            <person name="Schmutz J."/>
            <person name="Hayes R."/>
            <person name="Myburg A."/>
            <person name="Tuskan G."/>
            <person name="Grattapaglia D."/>
            <person name="Rokhsar D.S."/>
        </authorList>
    </citation>
    <scope>NUCLEOTIDE SEQUENCE</scope>
    <source>
        <tissue evidence="1">Leaf extractions</tissue>
    </source>
</reference>
<organism evidence="1">
    <name type="scientific">Eucalyptus grandis</name>
    <name type="common">Flooded gum</name>
    <dbReference type="NCBI Taxonomy" id="71139"/>
    <lineage>
        <taxon>Eukaryota</taxon>
        <taxon>Viridiplantae</taxon>
        <taxon>Streptophyta</taxon>
        <taxon>Embryophyta</taxon>
        <taxon>Tracheophyta</taxon>
        <taxon>Spermatophyta</taxon>
        <taxon>Magnoliopsida</taxon>
        <taxon>eudicotyledons</taxon>
        <taxon>Gunneridae</taxon>
        <taxon>Pentapetalae</taxon>
        <taxon>rosids</taxon>
        <taxon>malvids</taxon>
        <taxon>Myrtales</taxon>
        <taxon>Myrtaceae</taxon>
        <taxon>Myrtoideae</taxon>
        <taxon>Eucalypteae</taxon>
        <taxon>Eucalyptus</taxon>
    </lineage>
</organism>
<accession>A0A059D9I5</accession>
<name>A0A059D9I5_EUCGR</name>
<sequence length="91" mass="10115">MQSSLKYTPIETEYIMLQYKTLKKWKIRSSQVAGLTDGESSTQCRAKIIGAGNVLNCCSYFVAKGSAMFSVHKSNCLTAASFFTSMLVIYH</sequence>
<proteinExistence type="predicted"/>
<gene>
    <name evidence="1" type="ORF">EUGRSUZ_B03686</name>
</gene>
<dbReference type="Gramene" id="KCW87159">
    <property type="protein sequence ID" value="KCW87159"/>
    <property type="gene ID" value="EUGRSUZ_B03686"/>
</dbReference>
<dbReference type="EMBL" id="KK198754">
    <property type="protein sequence ID" value="KCW87159.1"/>
    <property type="molecule type" value="Genomic_DNA"/>
</dbReference>
<evidence type="ECO:0000313" key="1">
    <source>
        <dbReference type="EMBL" id="KCW87159.1"/>
    </source>
</evidence>
<dbReference type="AlphaFoldDB" id="A0A059D9I5"/>
<protein>
    <submittedName>
        <fullName evidence="1">Uncharacterized protein</fullName>
    </submittedName>
</protein>